<feature type="compositionally biased region" description="Low complexity" evidence="1">
    <location>
        <begin position="516"/>
        <end position="529"/>
    </location>
</feature>
<feature type="compositionally biased region" description="Pro residues" evidence="1">
    <location>
        <begin position="604"/>
        <end position="613"/>
    </location>
</feature>
<comment type="caution">
    <text evidence="2">The sequence shown here is derived from an EMBL/GenBank/DDBJ whole genome shotgun (WGS) entry which is preliminary data.</text>
</comment>
<accession>A0AAW0EFT3</accession>
<feature type="compositionally biased region" description="Low complexity" evidence="1">
    <location>
        <begin position="590"/>
        <end position="603"/>
    </location>
</feature>
<protein>
    <submittedName>
        <fullName evidence="2">Uncharacterized protein</fullName>
    </submittedName>
</protein>
<evidence type="ECO:0000256" key="1">
    <source>
        <dbReference type="SAM" id="MobiDB-lite"/>
    </source>
</evidence>
<evidence type="ECO:0000313" key="2">
    <source>
        <dbReference type="EMBL" id="KAK7063819.1"/>
    </source>
</evidence>
<organism evidence="2 3">
    <name type="scientific">Favolaschia claudopus</name>
    <dbReference type="NCBI Taxonomy" id="2862362"/>
    <lineage>
        <taxon>Eukaryota</taxon>
        <taxon>Fungi</taxon>
        <taxon>Dikarya</taxon>
        <taxon>Basidiomycota</taxon>
        <taxon>Agaricomycotina</taxon>
        <taxon>Agaricomycetes</taxon>
        <taxon>Agaricomycetidae</taxon>
        <taxon>Agaricales</taxon>
        <taxon>Marasmiineae</taxon>
        <taxon>Mycenaceae</taxon>
        <taxon>Favolaschia</taxon>
    </lineage>
</organism>
<dbReference type="EMBL" id="JAWWNJ010000001">
    <property type="protein sequence ID" value="KAK7063819.1"/>
    <property type="molecule type" value="Genomic_DNA"/>
</dbReference>
<sequence>MWPGHFFLLPGPVSEFESESEYGLVRIRRCIGTSPLNAEIDLFSSIKFVQVTSEAIVFHTENKTAIFHKPFLLLKPSFWDEEFRPPQTAQFRLYRAPRICDDVDVTIEFMSDDDAAAFRANLCKACPPDSREFHLPTKVYTLQQNSREAHILRRDDPVVTIINETLTALAFTAAGRVLIPLLNWTVSVNPRSVAVQTEVIHLWLQGQHPPLVVIAQADRNLSTAGLIFRDDLESPPLSPLHRLPVQPVDGSLKHLPCPPDGTVWAKQIISDYGVHCRQRDTPGPPIIVLSTELIDWYRAAFAAHTLSADANTVASLEAATASLKLTIVHEVAHVWVTQNQIEDSAARGEVTGADECKYDVAEDDRRPGFIEPGNLIETVWLGGPHSLVLDNGGWLRLVVLKTMASADTSDTDGLPSPVANIEAQLSPTQVAAPLSDLTVDADDSDSDSSASFKSVSSEPQHSPNTPFDPHSSTSPTSTIIPSLRSPSTIDGTSIRNSEDLDATNSPLPTGTQPPGSSSRATCSTTTQRSQTSVISLSDAVSEQQLEQDRLQTVVMCSSSDLKLLCAPGLPRFPDGIVGDSKNLVLFKSAGSSKVKSASPNAAPAQPPRTPRPRQPLFQGKVATLVLDKEKHPKLWPSVLKG</sequence>
<proteinExistence type="predicted"/>
<keyword evidence="3" id="KW-1185">Reference proteome</keyword>
<reference evidence="2 3" key="1">
    <citation type="journal article" date="2024" name="J Genomics">
        <title>Draft genome sequencing and assembly of Favolaschia claudopus CIRM-BRFM 2984 isolated from oak limbs.</title>
        <authorList>
            <person name="Navarro D."/>
            <person name="Drula E."/>
            <person name="Chaduli D."/>
            <person name="Cazenave R."/>
            <person name="Ahrendt S."/>
            <person name="Wang J."/>
            <person name="Lipzen A."/>
            <person name="Daum C."/>
            <person name="Barry K."/>
            <person name="Grigoriev I.V."/>
            <person name="Favel A."/>
            <person name="Rosso M.N."/>
            <person name="Martin F."/>
        </authorList>
    </citation>
    <scope>NUCLEOTIDE SEQUENCE [LARGE SCALE GENOMIC DNA]</scope>
    <source>
        <strain evidence="2 3">CIRM-BRFM 2984</strain>
    </source>
</reference>
<gene>
    <name evidence="2" type="ORF">R3P38DRAFT_13252</name>
</gene>
<feature type="compositionally biased region" description="Low complexity" evidence="1">
    <location>
        <begin position="465"/>
        <end position="489"/>
    </location>
</feature>
<feature type="compositionally biased region" description="Polar residues" evidence="1">
    <location>
        <begin position="502"/>
        <end position="515"/>
    </location>
</feature>
<name>A0AAW0EFT3_9AGAR</name>
<dbReference type="Proteomes" id="UP001362999">
    <property type="component" value="Unassembled WGS sequence"/>
</dbReference>
<feature type="compositionally biased region" description="Low complexity" evidence="1">
    <location>
        <begin position="447"/>
        <end position="457"/>
    </location>
</feature>
<evidence type="ECO:0000313" key="3">
    <source>
        <dbReference type="Proteomes" id="UP001362999"/>
    </source>
</evidence>
<feature type="region of interest" description="Disordered" evidence="1">
    <location>
        <begin position="438"/>
        <end position="529"/>
    </location>
</feature>
<feature type="region of interest" description="Disordered" evidence="1">
    <location>
        <begin position="590"/>
        <end position="616"/>
    </location>
</feature>
<dbReference type="AlphaFoldDB" id="A0AAW0EFT3"/>